<evidence type="ECO:0000259" key="1">
    <source>
        <dbReference type="Pfam" id="PF04168"/>
    </source>
</evidence>
<gene>
    <name evidence="3" type="ORF">CCS01_28760</name>
</gene>
<comment type="caution">
    <text evidence="3">The sequence shown here is derived from an EMBL/GenBank/DDBJ whole genome shotgun (WGS) entry which is preliminary data.</text>
</comment>
<organism evidence="3 4">
    <name type="scientific">Rhodopila globiformis</name>
    <name type="common">Rhodopseudomonas globiformis</name>
    <dbReference type="NCBI Taxonomy" id="1071"/>
    <lineage>
        <taxon>Bacteria</taxon>
        <taxon>Pseudomonadati</taxon>
        <taxon>Pseudomonadota</taxon>
        <taxon>Alphaproteobacteria</taxon>
        <taxon>Acetobacterales</taxon>
        <taxon>Acetobacteraceae</taxon>
        <taxon>Rhodopila</taxon>
    </lineage>
</organism>
<dbReference type="AlphaFoldDB" id="A0A2S6MWX9"/>
<dbReference type="Pfam" id="PF14403">
    <property type="entry name" value="CP_ATPgrasp_2"/>
    <property type="match status" value="1"/>
</dbReference>
<dbReference type="PANTHER" id="PTHR34595">
    <property type="entry name" value="BLR5612 PROTEIN"/>
    <property type="match status" value="1"/>
</dbReference>
<dbReference type="InterPro" id="IPR007296">
    <property type="entry name" value="DUF403"/>
</dbReference>
<dbReference type="OrthoDB" id="9804079at2"/>
<dbReference type="SUPFAM" id="SSF56059">
    <property type="entry name" value="Glutathione synthetase ATP-binding domain-like"/>
    <property type="match status" value="1"/>
</dbReference>
<proteinExistence type="predicted"/>
<evidence type="ECO:0000313" key="3">
    <source>
        <dbReference type="EMBL" id="PPQ26873.1"/>
    </source>
</evidence>
<evidence type="ECO:0000313" key="4">
    <source>
        <dbReference type="Proteomes" id="UP000239724"/>
    </source>
</evidence>
<dbReference type="InterPro" id="IPR025841">
    <property type="entry name" value="CP_ATPgrasp_2"/>
</dbReference>
<accession>A0A2S6MWX9</accession>
<name>A0A2S6MWX9_RHOGL</name>
<feature type="domain" description="DUF403" evidence="1">
    <location>
        <begin position="490"/>
        <end position="809"/>
    </location>
</feature>
<dbReference type="Proteomes" id="UP000239724">
    <property type="component" value="Unassembled WGS sequence"/>
</dbReference>
<dbReference type="PANTHER" id="PTHR34595:SF2">
    <property type="entry name" value="BLR2978 PROTEIN"/>
    <property type="match status" value="1"/>
</dbReference>
<feature type="domain" description="Circularly permuted ATP-grasp type 2" evidence="2">
    <location>
        <begin position="70"/>
        <end position="439"/>
    </location>
</feature>
<protein>
    <submittedName>
        <fullName evidence="3">Uncharacterized protein</fullName>
    </submittedName>
</protein>
<keyword evidence="4" id="KW-1185">Reference proteome</keyword>
<evidence type="ECO:0000259" key="2">
    <source>
        <dbReference type="Pfam" id="PF14403"/>
    </source>
</evidence>
<dbReference type="InterPro" id="IPR051680">
    <property type="entry name" value="ATP-dep_Glu-Cys_Ligase-2"/>
</dbReference>
<reference evidence="3 4" key="1">
    <citation type="journal article" date="2018" name="Arch. Microbiol.">
        <title>New insights into the metabolic potential of the phototrophic purple bacterium Rhodopila globiformis DSM 161(T) from its draft genome sequence and evidence for a vanadium-dependent nitrogenase.</title>
        <authorList>
            <person name="Imhoff J.F."/>
            <person name="Rahn T."/>
            <person name="Kunzel S."/>
            <person name="Neulinger S.C."/>
        </authorList>
    </citation>
    <scope>NUCLEOTIDE SEQUENCE [LARGE SCALE GENOMIC DNA]</scope>
    <source>
        <strain evidence="3 4">DSM 161</strain>
    </source>
</reference>
<dbReference type="Pfam" id="PF04168">
    <property type="entry name" value="Alpha-E"/>
    <property type="match status" value="1"/>
</dbReference>
<dbReference type="Gene3D" id="3.40.50.11290">
    <property type="match status" value="1"/>
</dbReference>
<dbReference type="EMBL" id="NHRY01000264">
    <property type="protein sequence ID" value="PPQ26873.1"/>
    <property type="molecule type" value="Genomic_DNA"/>
</dbReference>
<dbReference type="RefSeq" id="WP_104522269.1">
    <property type="nucleotide sequence ID" value="NZ_NHRY01000264.1"/>
</dbReference>
<sequence>MTRDNAPDEMADGTGQVKPHWRRLQSSLFALGHETLAERARLLDQAFAEEGITAILPGEQAVNWSCDPIPLPLSASEFAALEDGLARRAELLELILADLYGPQTLMAEGLIPPELVYGNPAFLRPCRNPDGIRRGRHLSFYAADMLRGSDGAWRVLADRTGQAQGIAYALENRRILARVVPELFQYQKIEQLRQYLEVMSDALQSQAQDGGGIALLSAGHADPMWFEHVLLSRELSIGLVESGDLTLRGGSVFLKTLRGLQRIGVLFRRKDGERVDSLELAAGAGVPGLLDSIRSGAVRMVNDAGTALVEAPALAAFLPTLARRLLNEDLRLQSQATLWLGEGAVVRTVLRDLEGWVVRAATDGGSPPVVPMMLSTAERDDLAARMAADPAGFAATVAPTPSLAPCAGPRGLEARPIALRMFMTFDGTRWRALPGGLARAMSEEDALAGRLPRNAVSKDVWVMADETSVIHSPFALATPALAIRRTAGDLPSRVADNFYWLGRYLERLEEGARLQRATITRILRPSPSARETSELQILIACLSNVRMMDPEDASVLGAGMLAGSVMKAFRPNGGMRRVLAHVSRQVETLRDRLTGEMHAVLTRSLRELGEKMRHLPAESNIRALEVTSHLTSEILQFAATVAGLAAENMVRGGGRLFLDFGRRMERAQAIAAELRQVLDQPGAATQPGRVETGLRLALELRDSVITYRNRYLGILQPAPALDLILADEANPRGLAFQLAAARELLREIAEDGDMLLLAMEPLLQETRDIVHAVLQSPDQMAATARLPPRLRQLDLAIADVGDRVSRRYFTLLPVARSLGMEPEPLRGAA</sequence>